<reference evidence="8" key="2">
    <citation type="submission" date="2014-07" db="EMBL/GenBank/DDBJ databases">
        <title>Initial genome analysis of the psychrotolerant acidophile Acidithiobacillus ferrivorans CF27: insights into iron and sulfur oxidation pathways and into biofilm formation.</title>
        <authorList>
            <person name="Talla E."/>
            <person name="Hedrich S."/>
            <person name="Mangenot S."/>
            <person name="Ji B."/>
            <person name="Johnson D.B."/>
            <person name="Barbe V."/>
            <person name="Bonnefoy V."/>
        </authorList>
    </citation>
    <scope>NUCLEOTIDE SEQUENCE [LARGE SCALE GENOMIC DNA]</scope>
    <source>
        <strain evidence="8">CF27</strain>
    </source>
</reference>
<evidence type="ECO:0000256" key="7">
    <source>
        <dbReference type="ARBA" id="ARBA00023326"/>
    </source>
</evidence>
<dbReference type="EC" id="3.2.1.4" evidence="3"/>
<dbReference type="SUPFAM" id="SSF48208">
    <property type="entry name" value="Six-hairpin glycosidases"/>
    <property type="match status" value="1"/>
</dbReference>
<dbReference type="NCBIfam" id="NF008305">
    <property type="entry name" value="PRK11097.1"/>
    <property type="match status" value="1"/>
</dbReference>
<organism evidence="8">
    <name type="scientific">Acidithiobacillus ferrivorans</name>
    <dbReference type="NCBI Taxonomy" id="160808"/>
    <lineage>
        <taxon>Bacteria</taxon>
        <taxon>Pseudomonadati</taxon>
        <taxon>Pseudomonadota</taxon>
        <taxon>Acidithiobacillia</taxon>
        <taxon>Acidithiobacillales</taxon>
        <taxon>Acidithiobacillaceae</taxon>
        <taxon>Acidithiobacillus</taxon>
    </lineage>
</organism>
<proteinExistence type="inferred from homology"/>
<dbReference type="InterPro" id="IPR002037">
    <property type="entry name" value="Glyco_hydro_8"/>
</dbReference>
<dbReference type="AlphaFoldDB" id="A0A060UVG3"/>
<dbReference type="Pfam" id="PF01270">
    <property type="entry name" value="Glyco_hydro_8"/>
    <property type="match status" value="1"/>
</dbReference>
<dbReference type="EMBL" id="CCCS020000001">
    <property type="protein sequence ID" value="CDQ12385.1"/>
    <property type="molecule type" value="Genomic_DNA"/>
</dbReference>
<evidence type="ECO:0000256" key="1">
    <source>
        <dbReference type="ARBA" id="ARBA00000966"/>
    </source>
</evidence>
<accession>A0A060UVG3</accession>
<evidence type="ECO:0000256" key="4">
    <source>
        <dbReference type="ARBA" id="ARBA00022801"/>
    </source>
</evidence>
<evidence type="ECO:0000256" key="6">
    <source>
        <dbReference type="ARBA" id="ARBA00023295"/>
    </source>
</evidence>
<reference evidence="9 10" key="3">
    <citation type="submission" date="2017-03" db="EMBL/GenBank/DDBJ databases">
        <authorList>
            <person name="Regsiter A."/>
            <person name="William W."/>
        </authorList>
    </citation>
    <scope>NUCLEOTIDE SEQUENCE [LARGE SCALE GENOMIC DNA]</scope>
    <source>
        <strain evidence="9">PRJEB5721</strain>
    </source>
</reference>
<comment type="similarity">
    <text evidence="2">Belongs to the glycosyl hydrolase 8 (cellulase D) family.</text>
</comment>
<evidence type="ECO:0000313" key="10">
    <source>
        <dbReference type="Proteomes" id="UP000193925"/>
    </source>
</evidence>
<evidence type="ECO:0000256" key="2">
    <source>
        <dbReference type="ARBA" id="ARBA00009209"/>
    </source>
</evidence>
<dbReference type="GO" id="GO:0008810">
    <property type="term" value="F:cellulase activity"/>
    <property type="evidence" value="ECO:0007669"/>
    <property type="project" value="UniProtKB-EC"/>
</dbReference>
<dbReference type="EMBL" id="LT841305">
    <property type="protein sequence ID" value="SMH65072.1"/>
    <property type="molecule type" value="Genomic_DNA"/>
</dbReference>
<evidence type="ECO:0000256" key="5">
    <source>
        <dbReference type="ARBA" id="ARBA00023001"/>
    </source>
</evidence>
<protein>
    <recommendedName>
        <fullName evidence="3">cellulase</fullName>
        <ecNumber evidence="3">3.2.1.4</ecNumber>
    </recommendedName>
</protein>
<name>A0A060UVG3_9PROT</name>
<keyword evidence="4 8" id="KW-0378">Hydrolase</keyword>
<keyword evidence="7" id="KW-0624">Polysaccharide degradation</keyword>
<keyword evidence="10" id="KW-1185">Reference proteome</keyword>
<evidence type="ECO:0000313" key="8">
    <source>
        <dbReference type="EMBL" id="CDQ12385.1"/>
    </source>
</evidence>
<evidence type="ECO:0000256" key="3">
    <source>
        <dbReference type="ARBA" id="ARBA00012601"/>
    </source>
</evidence>
<reference evidence="8" key="1">
    <citation type="submission" date="2014-03" db="EMBL/GenBank/DDBJ databases">
        <authorList>
            <person name="Genoscope - CEA"/>
        </authorList>
    </citation>
    <scope>NUCLEOTIDE SEQUENCE [LARGE SCALE GENOMIC DNA]</scope>
    <source>
        <strain evidence="8">CF27</strain>
    </source>
</reference>
<dbReference type="InterPro" id="IPR012341">
    <property type="entry name" value="6hp_glycosidase-like_sf"/>
</dbReference>
<dbReference type="InterPro" id="IPR008928">
    <property type="entry name" value="6-hairpin_glycosidase_sf"/>
</dbReference>
<keyword evidence="5" id="KW-0136">Cellulose degradation</keyword>
<gene>
    <name evidence="8" type="primary">bcsZ</name>
    <name evidence="8" type="ORF">AFERRI_10208</name>
    <name evidence="9" type="ORF">AFERRI_11107</name>
</gene>
<dbReference type="GO" id="GO:0030245">
    <property type="term" value="P:cellulose catabolic process"/>
    <property type="evidence" value="ECO:0007669"/>
    <property type="project" value="UniProtKB-KW"/>
</dbReference>
<dbReference type="PRINTS" id="PR00735">
    <property type="entry name" value="GLHYDRLASE8"/>
</dbReference>
<keyword evidence="7" id="KW-0119">Carbohydrate metabolism</keyword>
<sequence>MFLTQLRRMILMASSRRVAIVVIYRFAIWLSAVIPLLLGSGYAYAAAAPPWHQFWKAYQQYFIDPASGRVIDWHEGGITTSEGQSYALFFALVDNDRPLFNKLLSWTQDNLAQDDLGKNLPAWRWGQRNDGPWGLLSTNHAADSDLWIAYDLIQAGRLWHDPYYRQIGLALARHIAQKEVLDMPVAGPMLIPGGKYFRPSPETLIINASYLPLPLLASLAQAMPDGPWGKMAETLPAVIAGSAPHGFSPDWVAFNPQKGYFPAPQGVIASYNAIRVYLWAGMTNPQTPGAGKILRELWGMSTYLHSHPAPPLKVDWQTGKAEGEGPSGFSACLIPYLASLHEDDLLQVQLARLQSKYRPGTGLYGHPPAHYYNQNLALFALGWYENVFRFGIDGNVIVRWQKHHKDSSTVSHSSISAEHGQYDG</sequence>
<evidence type="ECO:0000313" key="9">
    <source>
        <dbReference type="EMBL" id="SMH65072.1"/>
    </source>
</evidence>
<dbReference type="Gene3D" id="1.50.10.10">
    <property type="match status" value="1"/>
</dbReference>
<keyword evidence="6 8" id="KW-0326">Glycosidase</keyword>
<comment type="catalytic activity">
    <reaction evidence="1">
        <text>Endohydrolysis of (1-&gt;4)-beta-D-glucosidic linkages in cellulose, lichenin and cereal beta-D-glucans.</text>
        <dbReference type="EC" id="3.2.1.4"/>
    </reaction>
</comment>
<dbReference type="Proteomes" id="UP000193925">
    <property type="component" value="Chromosome AFERRI"/>
</dbReference>